<feature type="signal peptide" evidence="2">
    <location>
        <begin position="1"/>
        <end position="19"/>
    </location>
</feature>
<proteinExistence type="predicted"/>
<dbReference type="EMBL" id="JASJQH010000760">
    <property type="protein sequence ID" value="KAK9762993.1"/>
    <property type="molecule type" value="Genomic_DNA"/>
</dbReference>
<feature type="compositionally biased region" description="Low complexity" evidence="1">
    <location>
        <begin position="106"/>
        <end position="132"/>
    </location>
</feature>
<keyword evidence="2" id="KW-0732">Signal</keyword>
<reference evidence="3 4" key="1">
    <citation type="submission" date="2023-04" db="EMBL/GenBank/DDBJ databases">
        <title>Genome of Basidiobolus ranarum AG-B5.</title>
        <authorList>
            <person name="Stajich J.E."/>
            <person name="Carter-House D."/>
            <person name="Gryganskyi A."/>
        </authorList>
    </citation>
    <scope>NUCLEOTIDE SEQUENCE [LARGE SCALE GENOMIC DNA]</scope>
    <source>
        <strain evidence="3 4">AG-B5</strain>
    </source>
</reference>
<feature type="chain" id="PRO_5046894115" evidence="2">
    <location>
        <begin position="20"/>
        <end position="151"/>
    </location>
</feature>
<organism evidence="3 4">
    <name type="scientific">Basidiobolus ranarum</name>
    <dbReference type="NCBI Taxonomy" id="34480"/>
    <lineage>
        <taxon>Eukaryota</taxon>
        <taxon>Fungi</taxon>
        <taxon>Fungi incertae sedis</taxon>
        <taxon>Zoopagomycota</taxon>
        <taxon>Entomophthoromycotina</taxon>
        <taxon>Basidiobolomycetes</taxon>
        <taxon>Basidiobolales</taxon>
        <taxon>Basidiobolaceae</taxon>
        <taxon>Basidiobolus</taxon>
    </lineage>
</organism>
<keyword evidence="4" id="KW-1185">Reference proteome</keyword>
<feature type="region of interest" description="Disordered" evidence="1">
    <location>
        <begin position="106"/>
        <end position="133"/>
    </location>
</feature>
<dbReference type="Proteomes" id="UP001479436">
    <property type="component" value="Unassembled WGS sequence"/>
</dbReference>
<evidence type="ECO:0000256" key="2">
    <source>
        <dbReference type="SAM" id="SignalP"/>
    </source>
</evidence>
<protein>
    <submittedName>
        <fullName evidence="3">Uncharacterized protein</fullName>
    </submittedName>
</protein>
<gene>
    <name evidence="3" type="ORF">K7432_010726</name>
</gene>
<accession>A0ABR2WNC0</accession>
<evidence type="ECO:0000256" key="1">
    <source>
        <dbReference type="SAM" id="MobiDB-lite"/>
    </source>
</evidence>
<name>A0ABR2WNC0_9FUNG</name>
<sequence>MHLSNLSVLLVIIGAQAMAQTSTTADCLRGCSSSQLDCQTKCLGITLSNGNSGLTKDCVNKCNFSDSLQQQDCISGCVDSFYSTSEATPTTTTTTPTSSSINTISSSTITSVPSTSASINTSTPSQTPSSSSGRLGLSYKLIAILIGITIF</sequence>
<evidence type="ECO:0000313" key="3">
    <source>
        <dbReference type="EMBL" id="KAK9762993.1"/>
    </source>
</evidence>
<evidence type="ECO:0000313" key="4">
    <source>
        <dbReference type="Proteomes" id="UP001479436"/>
    </source>
</evidence>
<comment type="caution">
    <text evidence="3">The sequence shown here is derived from an EMBL/GenBank/DDBJ whole genome shotgun (WGS) entry which is preliminary data.</text>
</comment>